<gene>
    <name evidence="2" type="ORF">FEMY_14080</name>
</gene>
<dbReference type="RefSeq" id="WP_062188094.1">
    <property type="nucleotide sequence ID" value="NZ_CP149478.1"/>
</dbReference>
<accession>A0A149VXW0</accession>
<dbReference type="PANTHER" id="PTHR38731">
    <property type="entry name" value="LIPL45-RELATED LIPOPROTEIN-RELATED"/>
    <property type="match status" value="1"/>
</dbReference>
<sequence>MKAMISLIRLMIMGFLCLLVFPGWAESVPAPSVGQVTLTIGSSQVVRAGQVSPLIRGSAIQVGDRIETSASGHVHIRFVDQARISVRPNSVLVVQTYHFDPVDPTQNAVKFQLEQGVVRAISGEAAHQAKDRFRLNTPLVAIGVRGTDFTTQATPLGSAVVVNQGAIVLTPLGGGCSAMALGPCEGAQARVLSASMRGTALVYRANMSEPSFQPLNSLKGTDHITPILQQEQQGAAESSEVVADSKAPGTVASLLPQRSGLVWGRWQTTAVPGDNLTVPFLAALQGNQVTVGDGYYFLFRNTGVPQLLGGVTGVAQFGLQGGAASYRSSGNVYSAASLQGGTLGIDFTHDTFATTLSVTSPTTGLQTLTSAGSINPTTGIFVNGSGSSHVAGAVSLDTLQAGYLFNKPLTNGGALLGATLWGR</sequence>
<evidence type="ECO:0000313" key="3">
    <source>
        <dbReference type="Proteomes" id="UP000075653"/>
    </source>
</evidence>
<reference evidence="2 3" key="1">
    <citation type="submission" date="2016-01" db="EMBL/GenBank/DDBJ databases">
        <title>Genome sequence of the acidophilic iron oxidising Ferrovum strain Z-31.</title>
        <authorList>
            <person name="Poehlein A."/>
            <person name="Ullrich S.R."/>
            <person name="Schloemann M."/>
            <person name="Muehling M."/>
            <person name="Daniel R."/>
        </authorList>
    </citation>
    <scope>NUCLEOTIDE SEQUENCE [LARGE SCALE GENOMIC DNA]</scope>
    <source>
        <strain evidence="2 3">Z-31</strain>
    </source>
</reference>
<feature type="domain" description="FecR protein" evidence="1">
    <location>
        <begin position="64"/>
        <end position="167"/>
    </location>
</feature>
<dbReference type="Proteomes" id="UP000075653">
    <property type="component" value="Unassembled WGS sequence"/>
</dbReference>
<dbReference type="EMBL" id="LRRD01000026">
    <property type="protein sequence ID" value="KXW58057.1"/>
    <property type="molecule type" value="Genomic_DNA"/>
</dbReference>
<keyword evidence="3" id="KW-1185">Reference proteome</keyword>
<dbReference type="InterPro" id="IPR006860">
    <property type="entry name" value="FecR"/>
</dbReference>
<evidence type="ECO:0000259" key="1">
    <source>
        <dbReference type="Pfam" id="PF04773"/>
    </source>
</evidence>
<dbReference type="STRING" id="1789004.FEMY_14080"/>
<dbReference type="AlphaFoldDB" id="A0A149VXW0"/>
<dbReference type="Gene3D" id="2.60.120.1440">
    <property type="match status" value="1"/>
</dbReference>
<name>A0A149VXW0_9PROT</name>
<comment type="caution">
    <text evidence="2">The sequence shown here is derived from an EMBL/GenBank/DDBJ whole genome shotgun (WGS) entry which is preliminary data.</text>
</comment>
<evidence type="ECO:0000313" key="2">
    <source>
        <dbReference type="EMBL" id="KXW58057.1"/>
    </source>
</evidence>
<dbReference type="PATRIC" id="fig|1789004.3.peg.1427"/>
<proteinExistence type="predicted"/>
<protein>
    <submittedName>
        <fullName evidence="2">FecR protein</fullName>
    </submittedName>
</protein>
<dbReference type="Pfam" id="PF04773">
    <property type="entry name" value="FecR"/>
    <property type="match status" value="1"/>
</dbReference>
<organism evidence="2 3">
    <name type="scientific">Ferrovum myxofaciens</name>
    <dbReference type="NCBI Taxonomy" id="416213"/>
    <lineage>
        <taxon>Bacteria</taxon>
        <taxon>Pseudomonadati</taxon>
        <taxon>Pseudomonadota</taxon>
        <taxon>Betaproteobacteria</taxon>
        <taxon>Ferrovales</taxon>
        <taxon>Ferrovaceae</taxon>
        <taxon>Ferrovum</taxon>
    </lineage>
</organism>